<proteinExistence type="predicted"/>
<dbReference type="Gene3D" id="1.10.10.10">
    <property type="entry name" value="Winged helix-like DNA-binding domain superfamily/Winged helix DNA-binding domain"/>
    <property type="match status" value="1"/>
</dbReference>
<feature type="coiled-coil region" evidence="2">
    <location>
        <begin position="405"/>
        <end position="442"/>
    </location>
</feature>
<dbReference type="SUPFAM" id="SSF48452">
    <property type="entry name" value="TPR-like"/>
    <property type="match status" value="2"/>
</dbReference>
<evidence type="ECO:0000313" key="5">
    <source>
        <dbReference type="Proteomes" id="UP000798808"/>
    </source>
</evidence>
<accession>A0ABW9RL69</accession>
<evidence type="ECO:0000256" key="3">
    <source>
        <dbReference type="SAM" id="Phobius"/>
    </source>
</evidence>
<dbReference type="InterPro" id="IPR036388">
    <property type="entry name" value="WH-like_DNA-bd_sf"/>
</dbReference>
<keyword evidence="2" id="KW-0175">Coiled coil</keyword>
<dbReference type="InterPro" id="IPR019734">
    <property type="entry name" value="TPR_rpt"/>
</dbReference>
<feature type="repeat" description="TPR" evidence="1">
    <location>
        <begin position="234"/>
        <end position="267"/>
    </location>
</feature>
<dbReference type="SMART" id="SM00028">
    <property type="entry name" value="TPR"/>
    <property type="match status" value="5"/>
</dbReference>
<dbReference type="InterPro" id="IPR016032">
    <property type="entry name" value="Sig_transdc_resp-reg_C-effctor"/>
</dbReference>
<dbReference type="Gene3D" id="1.25.40.10">
    <property type="entry name" value="Tetratricopeptide repeat domain"/>
    <property type="match status" value="2"/>
</dbReference>
<dbReference type="PROSITE" id="PS50005">
    <property type="entry name" value="TPR"/>
    <property type="match status" value="2"/>
</dbReference>
<protein>
    <submittedName>
        <fullName evidence="4">Tetratricopeptide repeat protein</fullName>
    </submittedName>
</protein>
<feature type="transmembrane region" description="Helical" evidence="3">
    <location>
        <begin position="381"/>
        <end position="402"/>
    </location>
</feature>
<organism evidence="4 5">
    <name type="scientific">Fulvivirga kasyanovii</name>
    <dbReference type="NCBI Taxonomy" id="396812"/>
    <lineage>
        <taxon>Bacteria</taxon>
        <taxon>Pseudomonadati</taxon>
        <taxon>Bacteroidota</taxon>
        <taxon>Cytophagia</taxon>
        <taxon>Cytophagales</taxon>
        <taxon>Fulvivirgaceae</taxon>
        <taxon>Fulvivirga</taxon>
    </lineage>
</organism>
<dbReference type="EMBL" id="SMLW01000451">
    <property type="protein sequence ID" value="MTI24763.1"/>
    <property type="molecule type" value="Genomic_DNA"/>
</dbReference>
<evidence type="ECO:0000256" key="2">
    <source>
        <dbReference type="SAM" id="Coils"/>
    </source>
</evidence>
<comment type="caution">
    <text evidence="4">The sequence shown here is derived from an EMBL/GenBank/DDBJ whole genome shotgun (WGS) entry which is preliminary data.</text>
</comment>
<keyword evidence="3" id="KW-0812">Transmembrane</keyword>
<keyword evidence="3" id="KW-1133">Transmembrane helix</keyword>
<keyword evidence="1" id="KW-0802">TPR repeat</keyword>
<dbReference type="PANTHER" id="PTHR10098">
    <property type="entry name" value="RAPSYN-RELATED"/>
    <property type="match status" value="1"/>
</dbReference>
<gene>
    <name evidence="4" type="ORF">E1163_07410</name>
</gene>
<dbReference type="SUPFAM" id="SSF46894">
    <property type="entry name" value="C-terminal effector domain of the bipartite response regulators"/>
    <property type="match status" value="1"/>
</dbReference>
<feature type="repeat" description="TPR" evidence="1">
    <location>
        <begin position="154"/>
        <end position="187"/>
    </location>
</feature>
<feature type="non-terminal residue" evidence="4">
    <location>
        <position position="539"/>
    </location>
</feature>
<name>A0ABW9RL69_9BACT</name>
<keyword evidence="5" id="KW-1185">Reference proteome</keyword>
<dbReference type="Pfam" id="PF13424">
    <property type="entry name" value="TPR_12"/>
    <property type="match status" value="2"/>
</dbReference>
<reference evidence="4 5" key="1">
    <citation type="submission" date="2019-02" db="EMBL/GenBank/DDBJ databases">
        <authorList>
            <person name="Goldberg S.R."/>
            <person name="Haltli B.A."/>
            <person name="Correa H."/>
            <person name="Russell K.G."/>
        </authorList>
    </citation>
    <scope>NUCLEOTIDE SEQUENCE [LARGE SCALE GENOMIC DNA]</scope>
    <source>
        <strain evidence="4 5">JCM 16186</strain>
    </source>
</reference>
<dbReference type="InterPro" id="IPR011990">
    <property type="entry name" value="TPR-like_helical_dom_sf"/>
</dbReference>
<keyword evidence="3" id="KW-0472">Membrane</keyword>
<evidence type="ECO:0000256" key="1">
    <source>
        <dbReference type="PROSITE-ProRule" id="PRU00339"/>
    </source>
</evidence>
<evidence type="ECO:0000313" key="4">
    <source>
        <dbReference type="EMBL" id="MTI24763.1"/>
    </source>
</evidence>
<dbReference type="Proteomes" id="UP000798808">
    <property type="component" value="Unassembled WGS sequence"/>
</dbReference>
<sequence>MNLLISLRHISSCLKLFCLTEAKNLSYSILRFKPILLMLVCCFIGHTAVSQKYVHAMDSVQELLETLPEDDTSKVYALIYMAELQSSKPGGDVRKYADEALELAEALEFKPGMVKAYFALAYYFVHGGNGAKALECLYKALDMSIELQDPKLEAYSYNFLGYVNKSLREYDEALKYYNKALDYWGEKKNSEMKVLILGNIANIHLEKGDKELALKYYYQILDLAKEHNMDSRLSSVYWSLGQYYYEDKNYEKALEYLHLAQEYARKTESTWREAKVYHTLSKIYLAMNQPQEALSVAEKSLHLTSSLDLKNEMLESYQQLYLAFEKLGNYQQAYEYQEKYRVLSDSIKNQESVQAIERLKHQHEIKLVNEIHKANVLRRNALIGVLVALLIIVSLFFNRRYLLMKKNLENKRQLLNYSIRNLKEKSELVEKVNKELQIFKQNANHEVKIKKFNRVLQFNIVTDDDWENFKKAFEDVYPNFMASLRYHYPDLTTAEIRQAALVKMKLTIKETASILGITPESVKKSRHRLKKKLKLTEKE</sequence>